<protein>
    <submittedName>
        <fullName evidence="3">SufE family protein</fullName>
    </submittedName>
</protein>
<comment type="similarity">
    <text evidence="1">Belongs to the SufE family.</text>
</comment>
<comment type="caution">
    <text evidence="3">The sequence shown here is derived from an EMBL/GenBank/DDBJ whole genome shotgun (WGS) entry which is preliminary data.</text>
</comment>
<dbReference type="EMBL" id="VMBG01000002">
    <property type="protein sequence ID" value="TSJ77217.1"/>
    <property type="molecule type" value="Genomic_DNA"/>
</dbReference>
<dbReference type="OrthoDB" id="9799320at2"/>
<evidence type="ECO:0000256" key="1">
    <source>
        <dbReference type="ARBA" id="ARBA00010282"/>
    </source>
</evidence>
<evidence type="ECO:0000313" key="4">
    <source>
        <dbReference type="Proteomes" id="UP000315648"/>
    </source>
</evidence>
<evidence type="ECO:0000259" key="2">
    <source>
        <dbReference type="Pfam" id="PF02657"/>
    </source>
</evidence>
<organism evidence="3 4">
    <name type="scientific">Rariglobus hedericola</name>
    <dbReference type="NCBI Taxonomy" id="2597822"/>
    <lineage>
        <taxon>Bacteria</taxon>
        <taxon>Pseudomonadati</taxon>
        <taxon>Verrucomicrobiota</taxon>
        <taxon>Opitutia</taxon>
        <taxon>Opitutales</taxon>
        <taxon>Opitutaceae</taxon>
        <taxon>Rariglobus</taxon>
    </lineage>
</organism>
<dbReference type="AlphaFoldDB" id="A0A556QKS0"/>
<keyword evidence="4" id="KW-1185">Reference proteome</keyword>
<dbReference type="InterPro" id="IPR003808">
    <property type="entry name" value="Fe-S_metab-assoc_dom"/>
</dbReference>
<dbReference type="Gene3D" id="3.90.1010.10">
    <property type="match status" value="1"/>
</dbReference>
<gene>
    <name evidence="3" type="ORF">FPL22_14050</name>
</gene>
<dbReference type="PANTHER" id="PTHR43597">
    <property type="entry name" value="SULFUR ACCEPTOR PROTEIN CSDE"/>
    <property type="match status" value="1"/>
</dbReference>
<dbReference type="PANTHER" id="PTHR43597:SF5">
    <property type="entry name" value="SUFE-LIKE PROTEIN 2, CHLOROPLASTIC"/>
    <property type="match status" value="1"/>
</dbReference>
<evidence type="ECO:0000313" key="3">
    <source>
        <dbReference type="EMBL" id="TSJ77217.1"/>
    </source>
</evidence>
<dbReference type="RefSeq" id="WP_144353620.1">
    <property type="nucleotide sequence ID" value="NZ_CBCRVV010000016.1"/>
</dbReference>
<dbReference type="Pfam" id="PF02657">
    <property type="entry name" value="SufE"/>
    <property type="match status" value="1"/>
</dbReference>
<accession>A0A556QKS0</accession>
<reference evidence="3 4" key="1">
    <citation type="submission" date="2019-07" db="EMBL/GenBank/DDBJ databases">
        <title>Description of 53C-WASEF.</title>
        <authorList>
            <person name="Pitt A."/>
            <person name="Hahn M.W."/>
        </authorList>
    </citation>
    <scope>NUCLEOTIDE SEQUENCE [LARGE SCALE GENOMIC DNA]</scope>
    <source>
        <strain evidence="3 4">53C-WASEF</strain>
    </source>
</reference>
<feature type="domain" description="Fe-S metabolism associated" evidence="2">
    <location>
        <begin position="11"/>
        <end position="130"/>
    </location>
</feature>
<proteinExistence type="inferred from homology"/>
<dbReference type="SUPFAM" id="SSF82649">
    <property type="entry name" value="SufE/NifU"/>
    <property type="match status" value="1"/>
</dbReference>
<dbReference type="Proteomes" id="UP000315648">
    <property type="component" value="Unassembled WGS sequence"/>
</dbReference>
<sequence>MSVSEKQAQLIEDLSFIEDRQERLAAVVDRARRRPVFSADLKTEANRVNGCISQVWVTGELGDGVLHFQFDADSPLVKGLVALLVDLYEGGTPADIVATEPVLFEQLGLSRDLTPTRQNGLTAVRAHIKAIAQRHT</sequence>
<name>A0A556QKS0_9BACT</name>